<reference evidence="3" key="1">
    <citation type="journal article" date="2019" name="Int. J. Syst. Evol. Microbiol.">
        <title>The Global Catalogue of Microorganisms (GCM) 10K type strain sequencing project: providing services to taxonomists for standard genome sequencing and annotation.</title>
        <authorList>
            <consortium name="The Broad Institute Genomics Platform"/>
            <consortium name="The Broad Institute Genome Sequencing Center for Infectious Disease"/>
            <person name="Wu L."/>
            <person name="Ma J."/>
        </authorList>
    </citation>
    <scope>NUCLEOTIDE SEQUENCE [LARGE SCALE GENOMIC DNA]</scope>
    <source>
        <strain evidence="3">LMG 29894</strain>
    </source>
</reference>
<name>A0ABV8MUJ2_9NEIS</name>
<dbReference type="InterPro" id="IPR036513">
    <property type="entry name" value="STAS_dom_sf"/>
</dbReference>
<feature type="compositionally biased region" description="Basic and acidic residues" evidence="1">
    <location>
        <begin position="7"/>
        <end position="20"/>
    </location>
</feature>
<keyword evidence="3" id="KW-1185">Reference proteome</keyword>
<organism evidence="2 3">
    <name type="scientific">Chitinimonas lacunae</name>
    <dbReference type="NCBI Taxonomy" id="1963018"/>
    <lineage>
        <taxon>Bacteria</taxon>
        <taxon>Pseudomonadati</taxon>
        <taxon>Pseudomonadota</taxon>
        <taxon>Betaproteobacteria</taxon>
        <taxon>Neisseriales</taxon>
        <taxon>Chitinibacteraceae</taxon>
        <taxon>Chitinimonas</taxon>
    </lineage>
</organism>
<dbReference type="SUPFAM" id="SSF52091">
    <property type="entry name" value="SpoIIaa-like"/>
    <property type="match status" value="1"/>
</dbReference>
<dbReference type="RefSeq" id="WP_378165418.1">
    <property type="nucleotide sequence ID" value="NZ_JBHSBU010000001.1"/>
</dbReference>
<sequence>MVFSFFKKKDAEPQKPEQKQPRIVQPKRADGSEVPPAATPEAHSPADGLSLDFTTMGQNTISSARIDVVESSEIISPAMEEAAICYANDQVDDAIAILAADLETVEGHHAFDTWLMLFDLYQMQGKRIEFEELALQFVVEFERSAPIWQDLGDPAKSSKKPQQAKAGGPFFQFPSVLGAENIETQLDQLEKLAAAGPVRVEFGKIVALDSSAAHAMLVRYAKFKKAKYKFQVSGATQFAALLQSRIEIMRRIDDEAPFWLLLMEVYQMLGLQEDFENTAVDYAVTFEVSPPSWDVATKAKTAAEVAAEEAKYQAEQAEAFESPPTDGYVFNGPIVAATEATFAGLHDYAADRMEVRIDFSRVPRVDFVSCGMLMNELVALTAQSKPIEIVGANELIVALFRIMGIAEVAKVVRKK</sequence>
<dbReference type="EMBL" id="JBHSBU010000001">
    <property type="protein sequence ID" value="MFC4160510.1"/>
    <property type="molecule type" value="Genomic_DNA"/>
</dbReference>
<protein>
    <submittedName>
        <fullName evidence="2">STAS domain-containing protein</fullName>
    </submittedName>
</protein>
<comment type="caution">
    <text evidence="2">The sequence shown here is derived from an EMBL/GenBank/DDBJ whole genome shotgun (WGS) entry which is preliminary data.</text>
</comment>
<dbReference type="Proteomes" id="UP001595791">
    <property type="component" value="Unassembled WGS sequence"/>
</dbReference>
<accession>A0ABV8MUJ2</accession>
<evidence type="ECO:0000256" key="1">
    <source>
        <dbReference type="SAM" id="MobiDB-lite"/>
    </source>
</evidence>
<gene>
    <name evidence="2" type="ORF">ACFOW7_14300</name>
</gene>
<evidence type="ECO:0000313" key="2">
    <source>
        <dbReference type="EMBL" id="MFC4160510.1"/>
    </source>
</evidence>
<proteinExistence type="predicted"/>
<feature type="region of interest" description="Disordered" evidence="1">
    <location>
        <begin position="1"/>
        <end position="49"/>
    </location>
</feature>
<evidence type="ECO:0000313" key="3">
    <source>
        <dbReference type="Proteomes" id="UP001595791"/>
    </source>
</evidence>